<protein>
    <recommendedName>
        <fullName evidence="1">ADP-ribosyl cyclase/cyclic ADP-ribose hydrolase</fullName>
        <ecNumber evidence="1">3.2.2.6</ecNumber>
    </recommendedName>
</protein>
<dbReference type="InterPro" id="IPR035897">
    <property type="entry name" value="Toll_tir_struct_dom_sf"/>
</dbReference>
<keyword evidence="3" id="KW-0677">Repeat</keyword>
<comment type="catalytic activity">
    <reaction evidence="7">
        <text>NAD(+) + H2O = ADP-D-ribose + nicotinamide + H(+)</text>
        <dbReference type="Rhea" id="RHEA:16301"/>
        <dbReference type="ChEBI" id="CHEBI:15377"/>
        <dbReference type="ChEBI" id="CHEBI:15378"/>
        <dbReference type="ChEBI" id="CHEBI:17154"/>
        <dbReference type="ChEBI" id="CHEBI:57540"/>
        <dbReference type="ChEBI" id="CHEBI:57967"/>
        <dbReference type="EC" id="3.2.2.6"/>
    </reaction>
    <physiologicalReaction direction="left-to-right" evidence="7">
        <dbReference type="Rhea" id="RHEA:16302"/>
    </physiologicalReaction>
</comment>
<dbReference type="GO" id="GO:0007165">
    <property type="term" value="P:signal transduction"/>
    <property type="evidence" value="ECO:0007669"/>
    <property type="project" value="InterPro"/>
</dbReference>
<dbReference type="GO" id="GO:0043531">
    <property type="term" value="F:ADP binding"/>
    <property type="evidence" value="ECO:0007669"/>
    <property type="project" value="InterPro"/>
</dbReference>
<keyword evidence="4" id="KW-0378">Hydrolase</keyword>
<evidence type="ECO:0000256" key="1">
    <source>
        <dbReference type="ARBA" id="ARBA00011982"/>
    </source>
</evidence>
<dbReference type="InterPro" id="IPR036390">
    <property type="entry name" value="WH_DNA-bd_sf"/>
</dbReference>
<evidence type="ECO:0000313" key="10">
    <source>
        <dbReference type="Proteomes" id="UP001280121"/>
    </source>
</evidence>
<dbReference type="Gene3D" id="3.40.50.10140">
    <property type="entry name" value="Toll/interleukin-1 receptor homology (TIR) domain"/>
    <property type="match status" value="1"/>
</dbReference>
<dbReference type="Pfam" id="PF23282">
    <property type="entry name" value="WHD_ROQ1"/>
    <property type="match status" value="1"/>
</dbReference>
<evidence type="ECO:0000256" key="4">
    <source>
        <dbReference type="ARBA" id="ARBA00022801"/>
    </source>
</evidence>
<dbReference type="PROSITE" id="PS50104">
    <property type="entry name" value="TIR"/>
    <property type="match status" value="1"/>
</dbReference>
<feature type="domain" description="TIR" evidence="8">
    <location>
        <begin position="14"/>
        <end position="182"/>
    </location>
</feature>
<dbReference type="Gene3D" id="3.40.50.300">
    <property type="entry name" value="P-loop containing nucleotide triphosphate hydrolases"/>
    <property type="match status" value="1"/>
</dbReference>
<organism evidence="9 10">
    <name type="scientific">Dipteronia dyeriana</name>
    <dbReference type="NCBI Taxonomy" id="168575"/>
    <lineage>
        <taxon>Eukaryota</taxon>
        <taxon>Viridiplantae</taxon>
        <taxon>Streptophyta</taxon>
        <taxon>Embryophyta</taxon>
        <taxon>Tracheophyta</taxon>
        <taxon>Spermatophyta</taxon>
        <taxon>Magnoliopsida</taxon>
        <taxon>eudicotyledons</taxon>
        <taxon>Gunneridae</taxon>
        <taxon>Pentapetalae</taxon>
        <taxon>rosids</taxon>
        <taxon>malvids</taxon>
        <taxon>Sapindales</taxon>
        <taxon>Sapindaceae</taxon>
        <taxon>Hippocastanoideae</taxon>
        <taxon>Acereae</taxon>
        <taxon>Dipteronia</taxon>
    </lineage>
</organism>
<dbReference type="InterPro" id="IPR058192">
    <property type="entry name" value="WHD_ROQ1-like"/>
</dbReference>
<dbReference type="EC" id="3.2.2.6" evidence="1"/>
<dbReference type="FunFam" id="3.40.50.10140:FF:000007">
    <property type="entry name" value="Disease resistance protein (TIR-NBS-LRR class)"/>
    <property type="match status" value="1"/>
</dbReference>
<evidence type="ECO:0000313" key="9">
    <source>
        <dbReference type="EMBL" id="KAK2634331.1"/>
    </source>
</evidence>
<dbReference type="InterPro" id="IPR002182">
    <property type="entry name" value="NB-ARC"/>
</dbReference>
<dbReference type="InterPro" id="IPR044974">
    <property type="entry name" value="Disease_R_plants"/>
</dbReference>
<evidence type="ECO:0000256" key="2">
    <source>
        <dbReference type="ARBA" id="ARBA00022614"/>
    </source>
</evidence>
<keyword evidence="2" id="KW-0433">Leucine-rich repeat</keyword>
<dbReference type="SUPFAM" id="SSF46785">
    <property type="entry name" value="Winged helix' DNA-binding domain"/>
    <property type="match status" value="1"/>
</dbReference>
<dbReference type="PRINTS" id="PR00364">
    <property type="entry name" value="DISEASERSIST"/>
</dbReference>
<evidence type="ECO:0000259" key="8">
    <source>
        <dbReference type="PROSITE" id="PS50104"/>
    </source>
</evidence>
<evidence type="ECO:0000256" key="6">
    <source>
        <dbReference type="ARBA" id="ARBA00023027"/>
    </source>
</evidence>
<dbReference type="AlphaFoldDB" id="A0AAD9TE79"/>
<dbReference type="PANTHER" id="PTHR11017:SF479">
    <property type="entry name" value="DISEASE RESISTANCE PROTEIN (TIR-NBS-LRR CLASS) FAMILY"/>
    <property type="match status" value="1"/>
</dbReference>
<dbReference type="EMBL" id="JANJYI010000009">
    <property type="protein sequence ID" value="KAK2634331.1"/>
    <property type="molecule type" value="Genomic_DNA"/>
</dbReference>
<evidence type="ECO:0000256" key="3">
    <source>
        <dbReference type="ARBA" id="ARBA00022737"/>
    </source>
</evidence>
<proteinExistence type="predicted"/>
<dbReference type="GO" id="GO:0061809">
    <property type="term" value="F:NAD+ nucleosidase activity, cyclic ADP-ribose generating"/>
    <property type="evidence" value="ECO:0007669"/>
    <property type="project" value="UniProtKB-EC"/>
</dbReference>
<accession>A0AAD9TE79</accession>
<gene>
    <name evidence="9" type="ORF">Ddye_029123</name>
</gene>
<evidence type="ECO:0000256" key="5">
    <source>
        <dbReference type="ARBA" id="ARBA00022821"/>
    </source>
</evidence>
<keyword evidence="5" id="KW-0611">Plant defense</keyword>
<dbReference type="InterPro" id="IPR042197">
    <property type="entry name" value="Apaf_helical"/>
</dbReference>
<dbReference type="Gene3D" id="1.10.8.430">
    <property type="entry name" value="Helical domain of apoptotic protease-activating factors"/>
    <property type="match status" value="1"/>
</dbReference>
<evidence type="ECO:0000256" key="7">
    <source>
        <dbReference type="ARBA" id="ARBA00047304"/>
    </source>
</evidence>
<comment type="caution">
    <text evidence="9">The sequence shown here is derived from an EMBL/GenBank/DDBJ whole genome shotgun (WGS) entry which is preliminary data.</text>
</comment>
<dbReference type="Pfam" id="PF00931">
    <property type="entry name" value="NB-ARC"/>
    <property type="match status" value="1"/>
</dbReference>
<dbReference type="PANTHER" id="PTHR11017">
    <property type="entry name" value="LEUCINE-RICH REPEAT-CONTAINING PROTEIN"/>
    <property type="match status" value="1"/>
</dbReference>
<keyword evidence="6" id="KW-0520">NAD</keyword>
<dbReference type="Pfam" id="PF01582">
    <property type="entry name" value="TIR"/>
    <property type="match status" value="1"/>
</dbReference>
<keyword evidence="10" id="KW-1185">Reference proteome</keyword>
<dbReference type="InterPro" id="IPR027417">
    <property type="entry name" value="P-loop_NTPase"/>
</dbReference>
<dbReference type="SUPFAM" id="SSF52540">
    <property type="entry name" value="P-loop containing nucleoside triphosphate hydrolases"/>
    <property type="match status" value="1"/>
</dbReference>
<reference evidence="9" key="1">
    <citation type="journal article" date="2023" name="Plant J.">
        <title>Genome sequences and population genomics provide insights into the demographic history, inbreeding, and mutation load of two 'living fossil' tree species of Dipteronia.</title>
        <authorList>
            <person name="Feng Y."/>
            <person name="Comes H.P."/>
            <person name="Chen J."/>
            <person name="Zhu S."/>
            <person name="Lu R."/>
            <person name="Zhang X."/>
            <person name="Li P."/>
            <person name="Qiu J."/>
            <person name="Olsen K.M."/>
            <person name="Qiu Y."/>
        </authorList>
    </citation>
    <scope>NUCLEOTIDE SEQUENCE</scope>
    <source>
        <strain evidence="9">KIB01</strain>
    </source>
</reference>
<dbReference type="SMART" id="SM00255">
    <property type="entry name" value="TIR"/>
    <property type="match status" value="1"/>
</dbReference>
<dbReference type="InterPro" id="IPR000157">
    <property type="entry name" value="TIR_dom"/>
</dbReference>
<dbReference type="SUPFAM" id="SSF52200">
    <property type="entry name" value="Toll/Interleukin receptor TIR domain"/>
    <property type="match status" value="1"/>
</dbReference>
<dbReference type="FunFam" id="1.10.8.430:FF:000002">
    <property type="entry name" value="Disease resistance protein (TIR-NBS-LRR class)"/>
    <property type="match status" value="1"/>
</dbReference>
<sequence length="513" mass="58282">MASSYSSSKSSSEWKHDVFLSFRGEDTRNNFTTYLYAALCRRKIETFTDFDLNRGDEISPSLFKVIEYSSLSIIIFSKNYASSSWCLDELLKIVECNTTKGQIVIPVFYHVIPSDLRKQTGSYGEAFAKHEKRFSKITKDKISRWKAALTQVANLSGWHFDQHDGPESVLVEKIAENVLKKLNNVSSSDLDGLVGIESRLERVQSLLCLGSVDVRIIGIWGMGGIGKTTIARAIFAQISNQFEGSCFVADVREDSAKFGLNRLQEDLVWNVLEDRNLNAGTPRLGLTFTKNRLRRKKVLLVLDDVDNSQQLKFLAGDRGWFGHGSRIIVTSRDKQVLKTCVDALYDLEELNYYEAFQLFSLNAFKQNHPPDDYMELSNRVVYYANGIPLALKVLGCFLYSRSKGDWRSALNKLEKIPNMDIQNVLRISYDGLDDEEKEIFLDIACFFKGEDRDRVTTILDGCDLSTEIGISVLVDRCLVVIIENRLLMHDLIQEMGWGIVRQESIKEPGKRSS</sequence>
<dbReference type="Proteomes" id="UP001280121">
    <property type="component" value="Unassembled WGS sequence"/>
</dbReference>
<name>A0AAD9TE79_9ROSI</name>
<dbReference type="GO" id="GO:0006952">
    <property type="term" value="P:defense response"/>
    <property type="evidence" value="ECO:0007669"/>
    <property type="project" value="UniProtKB-KW"/>
</dbReference>